<dbReference type="Proteomes" id="UP001153332">
    <property type="component" value="Unassembled WGS sequence"/>
</dbReference>
<evidence type="ECO:0000313" key="1">
    <source>
        <dbReference type="EMBL" id="KAJ8130328.1"/>
    </source>
</evidence>
<dbReference type="EMBL" id="JAPUUL010000524">
    <property type="protein sequence ID" value="KAJ8130328.1"/>
    <property type="molecule type" value="Genomic_DNA"/>
</dbReference>
<reference evidence="1" key="1">
    <citation type="submission" date="2022-12" db="EMBL/GenBank/DDBJ databases">
        <title>Genome Sequence of Lasiodiplodia mahajangana.</title>
        <authorList>
            <person name="Buettner E."/>
        </authorList>
    </citation>
    <scope>NUCLEOTIDE SEQUENCE</scope>
    <source>
        <strain evidence="1">VT137</strain>
    </source>
</reference>
<accession>A0ACC2JT09</accession>
<protein>
    <submittedName>
        <fullName evidence="1">Uncharacterized protein</fullName>
    </submittedName>
</protein>
<proteinExistence type="predicted"/>
<evidence type="ECO:0000313" key="2">
    <source>
        <dbReference type="Proteomes" id="UP001153332"/>
    </source>
</evidence>
<sequence length="102" mass="11208">MMKMKSEKSNKEIRKVGRASCRLLSPVRDPARGRGDEGAGDKVGCSDAAAGAQPCSVTATVDREPGPEAGDSTRAQRCHERWVYHAQPMRTQYYLDVVEGQR</sequence>
<organism evidence="1 2">
    <name type="scientific">Lasiodiplodia mahajangana</name>
    <dbReference type="NCBI Taxonomy" id="1108764"/>
    <lineage>
        <taxon>Eukaryota</taxon>
        <taxon>Fungi</taxon>
        <taxon>Dikarya</taxon>
        <taxon>Ascomycota</taxon>
        <taxon>Pezizomycotina</taxon>
        <taxon>Dothideomycetes</taxon>
        <taxon>Dothideomycetes incertae sedis</taxon>
        <taxon>Botryosphaeriales</taxon>
        <taxon>Botryosphaeriaceae</taxon>
        <taxon>Lasiodiplodia</taxon>
    </lineage>
</organism>
<name>A0ACC2JT09_9PEZI</name>
<keyword evidence="2" id="KW-1185">Reference proteome</keyword>
<comment type="caution">
    <text evidence="1">The sequence shown here is derived from an EMBL/GenBank/DDBJ whole genome shotgun (WGS) entry which is preliminary data.</text>
</comment>
<gene>
    <name evidence="1" type="ORF">O1611_g3301</name>
</gene>